<dbReference type="STRING" id="990371.SAMN05421813_10820"/>
<dbReference type="PROSITE" id="PS51257">
    <property type="entry name" value="PROKAR_LIPOPROTEIN"/>
    <property type="match status" value="1"/>
</dbReference>
<proteinExistence type="predicted"/>
<protein>
    <recommendedName>
        <fullName evidence="3">DUF4249 domain-containing protein</fullName>
    </recommendedName>
</protein>
<gene>
    <name evidence="1" type="ORF">SAMN05421813_10820</name>
</gene>
<dbReference type="InterPro" id="IPR025345">
    <property type="entry name" value="DUF4249"/>
</dbReference>
<evidence type="ECO:0000313" key="1">
    <source>
        <dbReference type="EMBL" id="SDM22614.1"/>
    </source>
</evidence>
<sequence length="274" mass="30273">MNFLKTFKPVLQASKLNYTLMFFISLFLLSSCEKVVDLDLSNAEPVIVIEGNISDQTENQFVRISKTIPFTESNSFNGYTGAKVTVTTPSGILINFAEVSKGLYRSQRFRGTPGQTYKLEVLADGKLYTASSTMPYPVGPDSVGFKKLSFFGNSNIYPTVYYKDPAGVQNQYRYLLKINSKSQTDIVFEDRFNDGNAVSDVIIYDGDDIKSGDIIDIEMQTIDRNVFKYYFAISQIGGNGGPPVAPANPDSNFNNGALGIFSAYTKSTISIVLK</sequence>
<evidence type="ECO:0008006" key="3">
    <source>
        <dbReference type="Google" id="ProtNLM"/>
    </source>
</evidence>
<reference evidence="2" key="1">
    <citation type="submission" date="2016-10" db="EMBL/GenBank/DDBJ databases">
        <authorList>
            <person name="Varghese N."/>
            <person name="Submissions S."/>
        </authorList>
    </citation>
    <scope>NUCLEOTIDE SEQUENCE [LARGE SCALE GENOMIC DNA]</scope>
    <source>
        <strain evidence="2">DSM 24536</strain>
    </source>
</reference>
<dbReference type="RefSeq" id="WP_245704470.1">
    <property type="nucleotide sequence ID" value="NZ_FNHH01000008.1"/>
</dbReference>
<organism evidence="1 2">
    <name type="scientific">Daejeonella rubra</name>
    <dbReference type="NCBI Taxonomy" id="990371"/>
    <lineage>
        <taxon>Bacteria</taxon>
        <taxon>Pseudomonadati</taxon>
        <taxon>Bacteroidota</taxon>
        <taxon>Sphingobacteriia</taxon>
        <taxon>Sphingobacteriales</taxon>
        <taxon>Sphingobacteriaceae</taxon>
        <taxon>Daejeonella</taxon>
    </lineage>
</organism>
<dbReference type="Proteomes" id="UP000199226">
    <property type="component" value="Unassembled WGS sequence"/>
</dbReference>
<accession>A0A1G9RHA2</accession>
<evidence type="ECO:0000313" key="2">
    <source>
        <dbReference type="Proteomes" id="UP000199226"/>
    </source>
</evidence>
<dbReference type="EMBL" id="FNHH01000008">
    <property type="protein sequence ID" value="SDM22614.1"/>
    <property type="molecule type" value="Genomic_DNA"/>
</dbReference>
<keyword evidence="2" id="KW-1185">Reference proteome</keyword>
<dbReference type="AlphaFoldDB" id="A0A1G9RHA2"/>
<dbReference type="Pfam" id="PF14054">
    <property type="entry name" value="DUF4249"/>
    <property type="match status" value="1"/>
</dbReference>
<name>A0A1G9RHA2_9SPHI</name>